<protein>
    <submittedName>
        <fullName evidence="2">PEP-CTERM sorting domain-containing protein</fullName>
    </submittedName>
</protein>
<feature type="signal peptide" evidence="1">
    <location>
        <begin position="1"/>
        <end position="25"/>
    </location>
</feature>
<dbReference type="Proteomes" id="UP000307999">
    <property type="component" value="Unassembled WGS sequence"/>
</dbReference>
<dbReference type="NCBIfam" id="TIGR02595">
    <property type="entry name" value="PEP_CTERM"/>
    <property type="match status" value="1"/>
</dbReference>
<dbReference type="InterPro" id="IPR013424">
    <property type="entry name" value="Ice-binding_C"/>
</dbReference>
<reference evidence="2 3" key="1">
    <citation type="submission" date="2019-04" db="EMBL/GenBank/DDBJ databases">
        <title>Thalassotalea guangxiensis sp. nov., isolated from sediment of the coastal wetland.</title>
        <authorList>
            <person name="Zheng S."/>
            <person name="Zhang D."/>
        </authorList>
    </citation>
    <scope>NUCLEOTIDE SEQUENCE [LARGE SCALE GENOMIC DNA]</scope>
    <source>
        <strain evidence="2 3">ZS-4</strain>
    </source>
</reference>
<comment type="caution">
    <text evidence="2">The sequence shown here is derived from an EMBL/GenBank/DDBJ whole genome shotgun (WGS) entry which is preliminary data.</text>
</comment>
<evidence type="ECO:0000313" key="2">
    <source>
        <dbReference type="EMBL" id="TKB46118.1"/>
    </source>
</evidence>
<dbReference type="RefSeq" id="WP_136735126.1">
    <property type="nucleotide sequence ID" value="NZ_SWDB01000010.1"/>
</dbReference>
<keyword evidence="3" id="KW-1185">Reference proteome</keyword>
<proteinExistence type="predicted"/>
<evidence type="ECO:0000256" key="1">
    <source>
        <dbReference type="SAM" id="SignalP"/>
    </source>
</evidence>
<dbReference type="AlphaFoldDB" id="A0A4U1B6N4"/>
<dbReference type="EMBL" id="SWDB01000010">
    <property type="protein sequence ID" value="TKB46118.1"/>
    <property type="molecule type" value="Genomic_DNA"/>
</dbReference>
<gene>
    <name evidence="2" type="ORF">E8M12_05685</name>
</gene>
<feature type="chain" id="PRO_5020706397" evidence="1">
    <location>
        <begin position="26"/>
        <end position="213"/>
    </location>
</feature>
<dbReference type="OrthoDB" id="9827273at2"/>
<keyword evidence="1" id="KW-0732">Signal</keyword>
<evidence type="ECO:0000313" key="3">
    <source>
        <dbReference type="Proteomes" id="UP000307999"/>
    </source>
</evidence>
<sequence length="213" mass="22919">MSKLATLLKVTLLSTILSVPFMANAELIKLLDFTETKPKDEGAVPGVFTFENLAGIEGFSVTFTTNTGADHWLDAGSGLGICPLDDCNSNPEDNINVGEGLTFEFTLDGEPYVVVDFTMLFVGHDNEGGISDSILLLQDISERSITNATPTTQYSVDRDTYYFVVVSGEVYLGSIWIDDSAVPPEAVPEPGNILLFLTAIAGLIGSRKLKSNK</sequence>
<name>A0A4U1B6N4_9GAMM</name>
<accession>A0A4U1B6N4</accession>
<organism evidence="2 3">
    <name type="scientific">Thalassotalea mangrovi</name>
    <dbReference type="NCBI Taxonomy" id="2572245"/>
    <lineage>
        <taxon>Bacteria</taxon>
        <taxon>Pseudomonadati</taxon>
        <taxon>Pseudomonadota</taxon>
        <taxon>Gammaproteobacteria</taxon>
        <taxon>Alteromonadales</taxon>
        <taxon>Colwelliaceae</taxon>
        <taxon>Thalassotalea</taxon>
    </lineage>
</organism>